<dbReference type="EMBL" id="NCKU01000905">
    <property type="protein sequence ID" value="RWS13710.1"/>
    <property type="molecule type" value="Genomic_DNA"/>
</dbReference>
<evidence type="ECO:0000313" key="3">
    <source>
        <dbReference type="Proteomes" id="UP000285301"/>
    </source>
</evidence>
<dbReference type="Proteomes" id="UP000285301">
    <property type="component" value="Unassembled WGS sequence"/>
</dbReference>
<dbReference type="InterPro" id="IPR021454">
    <property type="entry name" value="DUF3105"/>
</dbReference>
<proteinExistence type="predicted"/>
<sequence length="256" mass="29134">MSTTSICFALILVFFCVIGAFSSLDNSDSRNEISEAMKDAKHGVKMGEVFDGCDDAESNLDVDWDGSCLDFTCYHPKQPFRIRSDLESVESCVQLPKDYSPQHFCMGQKITYNTTIPTYGDHRPLWPVFGEYEYVPPQRWLHNIEHGSVVMLYHPCAHPCMVDRLRKIVVNCIRKHVITPNVNLPKDRPLALVTWGCKLQMSYVNHENHEKVVSFIRRTALKGPEGTYAKEGQFMKGLLVPASIPKGSDRMPMLLY</sequence>
<name>A0A443REM4_9ACAR</name>
<keyword evidence="1" id="KW-0732">Signal</keyword>
<feature type="chain" id="PRO_5019261944" evidence="1">
    <location>
        <begin position="23"/>
        <end position="256"/>
    </location>
</feature>
<accession>A0A443REM4</accession>
<evidence type="ECO:0000256" key="1">
    <source>
        <dbReference type="SAM" id="SignalP"/>
    </source>
</evidence>
<dbReference type="GO" id="GO:0005737">
    <property type="term" value="C:cytoplasm"/>
    <property type="evidence" value="ECO:0007669"/>
    <property type="project" value="TreeGrafter"/>
</dbReference>
<dbReference type="OrthoDB" id="5960270at2759"/>
<organism evidence="2 3">
    <name type="scientific">Dinothrombium tinctorium</name>
    <dbReference type="NCBI Taxonomy" id="1965070"/>
    <lineage>
        <taxon>Eukaryota</taxon>
        <taxon>Metazoa</taxon>
        <taxon>Ecdysozoa</taxon>
        <taxon>Arthropoda</taxon>
        <taxon>Chelicerata</taxon>
        <taxon>Arachnida</taxon>
        <taxon>Acari</taxon>
        <taxon>Acariformes</taxon>
        <taxon>Trombidiformes</taxon>
        <taxon>Prostigmata</taxon>
        <taxon>Anystina</taxon>
        <taxon>Parasitengona</taxon>
        <taxon>Trombidioidea</taxon>
        <taxon>Trombidiidae</taxon>
        <taxon>Dinothrombium</taxon>
    </lineage>
</organism>
<gene>
    <name evidence="2" type="ORF">B4U79_07167</name>
</gene>
<comment type="caution">
    <text evidence="2">The sequence shown here is derived from an EMBL/GenBank/DDBJ whole genome shotgun (WGS) entry which is preliminary data.</text>
</comment>
<dbReference type="STRING" id="1965070.A0A443REM4"/>
<feature type="signal peptide" evidence="1">
    <location>
        <begin position="1"/>
        <end position="22"/>
    </location>
</feature>
<keyword evidence="3" id="KW-1185">Reference proteome</keyword>
<dbReference type="PANTHER" id="PTHR34179:SF1">
    <property type="entry name" value="TUMOR PROTEIN P53-INDUCIBLE PROTEIN 13"/>
    <property type="match status" value="1"/>
</dbReference>
<dbReference type="AlphaFoldDB" id="A0A443REM4"/>
<dbReference type="Pfam" id="PF11303">
    <property type="entry name" value="DUF3105"/>
    <property type="match status" value="1"/>
</dbReference>
<protein>
    <submittedName>
        <fullName evidence="2">DUF3105 domain containing protein-like protein</fullName>
    </submittedName>
</protein>
<evidence type="ECO:0000313" key="2">
    <source>
        <dbReference type="EMBL" id="RWS13710.1"/>
    </source>
</evidence>
<reference evidence="2 3" key="1">
    <citation type="journal article" date="2018" name="Gigascience">
        <title>Genomes of trombidid mites reveal novel predicted allergens and laterally-transferred genes associated with secondary metabolism.</title>
        <authorList>
            <person name="Dong X."/>
            <person name="Chaisiri K."/>
            <person name="Xia D."/>
            <person name="Armstrong S.D."/>
            <person name="Fang Y."/>
            <person name="Donnelly M.J."/>
            <person name="Kadowaki T."/>
            <person name="McGarry J.W."/>
            <person name="Darby A.C."/>
            <person name="Makepeace B.L."/>
        </authorList>
    </citation>
    <scope>NUCLEOTIDE SEQUENCE [LARGE SCALE GENOMIC DNA]</scope>
    <source>
        <strain evidence="2">UoL-WK</strain>
    </source>
</reference>
<dbReference type="PANTHER" id="PTHR34179">
    <property type="entry name" value="TUMOR PROTEIN P53-INDUCIBLE PROTEIN 13"/>
    <property type="match status" value="1"/>
</dbReference>